<dbReference type="EMBL" id="MK071982">
    <property type="protein sequence ID" value="AYV76073.1"/>
    <property type="molecule type" value="Genomic_DNA"/>
</dbReference>
<evidence type="ECO:0000313" key="1">
    <source>
        <dbReference type="EMBL" id="AYV76073.1"/>
    </source>
</evidence>
<reference evidence="1" key="1">
    <citation type="submission" date="2018-10" db="EMBL/GenBank/DDBJ databases">
        <title>Hidden diversity of soil giant viruses.</title>
        <authorList>
            <person name="Schulz F."/>
            <person name="Alteio L."/>
            <person name="Goudeau D."/>
            <person name="Ryan E.M."/>
            <person name="Malmstrom R.R."/>
            <person name="Blanchard J."/>
            <person name="Woyke T."/>
        </authorList>
    </citation>
    <scope>NUCLEOTIDE SEQUENCE</scope>
    <source>
        <strain evidence="1">TEV1</strain>
    </source>
</reference>
<proteinExistence type="predicted"/>
<sequence>MSMYKNIKDMIDTQNYDETMCYMRANYVSLQTVHSLLAYTKKNHPEMFPKIVSEYWNRYPLSEEYLS</sequence>
<accession>A0A3G4ZR53</accession>
<organism evidence="1">
    <name type="scientific">Terrestrivirus sp</name>
    <dbReference type="NCBI Taxonomy" id="2487775"/>
    <lineage>
        <taxon>Viruses</taxon>
        <taxon>Varidnaviria</taxon>
        <taxon>Bamfordvirae</taxon>
        <taxon>Nucleocytoviricota</taxon>
        <taxon>Megaviricetes</taxon>
        <taxon>Imitervirales</taxon>
        <taxon>Mimiviridae</taxon>
        <taxon>Klosneuvirinae</taxon>
    </lineage>
</organism>
<gene>
    <name evidence="1" type="ORF">Terrestrivirus4_121</name>
</gene>
<protein>
    <submittedName>
        <fullName evidence="1">Uncharacterized protein</fullName>
    </submittedName>
</protein>
<name>A0A3G4ZR53_9VIRU</name>